<evidence type="ECO:0000256" key="11">
    <source>
        <dbReference type="RuleBase" id="RU003615"/>
    </source>
</evidence>
<comment type="cofactor">
    <cofactor evidence="2">
        <name>Ca(2+)</name>
        <dbReference type="ChEBI" id="CHEBI:29108"/>
    </cofactor>
</comment>
<dbReference type="PRINTS" id="PR00110">
    <property type="entry name" value="ALPHAAMYLASE"/>
</dbReference>
<dbReference type="GO" id="GO:0046872">
    <property type="term" value="F:metal ion binding"/>
    <property type="evidence" value="ECO:0007669"/>
    <property type="project" value="UniProtKB-KW"/>
</dbReference>
<dbReference type="CDD" id="cd02688">
    <property type="entry name" value="E_set"/>
    <property type="match status" value="1"/>
</dbReference>
<comment type="similarity">
    <text evidence="3 11">Belongs to the glycosyl hydrolase 13 family.</text>
</comment>
<evidence type="ECO:0000259" key="13">
    <source>
        <dbReference type="SMART" id="SM00632"/>
    </source>
</evidence>
<feature type="non-terminal residue" evidence="16">
    <location>
        <position position="1"/>
    </location>
</feature>
<feature type="domain" description="Carbohydrate binding module family 25" evidence="15">
    <location>
        <begin position="574"/>
        <end position="652"/>
    </location>
</feature>
<evidence type="ECO:0000256" key="8">
    <source>
        <dbReference type="ARBA" id="ARBA00022837"/>
    </source>
</evidence>
<dbReference type="Gene3D" id="2.60.40.1180">
    <property type="entry name" value="Golgi alpha-mannosidase II"/>
    <property type="match status" value="1"/>
</dbReference>
<dbReference type="SMART" id="SM00632">
    <property type="entry name" value="Aamy_C"/>
    <property type="match status" value="1"/>
</dbReference>
<reference evidence="16" key="1">
    <citation type="journal article" date="2015" name="Biotechnol. Biofuels">
        <title>Enhanced direct fermentation of cassava to butanol by Clostridium species strain BOH3 in cofactor-mediated medium.</title>
        <authorList>
            <person name="Li T."/>
            <person name="Yan Y."/>
            <person name="He J."/>
        </authorList>
    </citation>
    <scope>NUCLEOTIDE SEQUENCE</scope>
    <source>
        <strain evidence="16">BOH3</strain>
    </source>
</reference>
<dbReference type="InterPro" id="IPR006046">
    <property type="entry name" value="Alpha_amylase"/>
</dbReference>
<evidence type="ECO:0000259" key="15">
    <source>
        <dbReference type="SMART" id="SM01066"/>
    </source>
</evidence>
<evidence type="ECO:0000256" key="9">
    <source>
        <dbReference type="ARBA" id="ARBA00023277"/>
    </source>
</evidence>
<dbReference type="GO" id="GO:2001070">
    <property type="term" value="F:starch binding"/>
    <property type="evidence" value="ECO:0007669"/>
    <property type="project" value="InterPro"/>
</dbReference>
<gene>
    <name evidence="16" type="primary">amyA</name>
</gene>
<evidence type="ECO:0000256" key="1">
    <source>
        <dbReference type="ARBA" id="ARBA00000548"/>
    </source>
</evidence>
<dbReference type="Pfam" id="PF00128">
    <property type="entry name" value="Alpha-amylase"/>
    <property type="match status" value="1"/>
</dbReference>
<evidence type="ECO:0000256" key="5">
    <source>
        <dbReference type="ARBA" id="ARBA00017303"/>
    </source>
</evidence>
<dbReference type="SUPFAM" id="SSF51445">
    <property type="entry name" value="(Trans)glycosidases"/>
    <property type="match status" value="1"/>
</dbReference>
<dbReference type="GO" id="GO:0005975">
    <property type="term" value="P:carbohydrate metabolic process"/>
    <property type="evidence" value="ECO:0007669"/>
    <property type="project" value="InterPro"/>
</dbReference>
<dbReference type="SMART" id="SM01066">
    <property type="entry name" value="CBM_25"/>
    <property type="match status" value="3"/>
</dbReference>
<organism evidence="16">
    <name type="scientific">Clostridium sp. BOH3</name>
    <dbReference type="NCBI Taxonomy" id="1495633"/>
    <lineage>
        <taxon>Bacteria</taxon>
        <taxon>Bacillati</taxon>
        <taxon>Bacillota</taxon>
        <taxon>Clostridia</taxon>
        <taxon>Eubacteriales</taxon>
        <taxon>Clostridiaceae</taxon>
        <taxon>Clostridium</taxon>
    </lineage>
</organism>
<dbReference type="Pfam" id="PF16760">
    <property type="entry name" value="CBM53"/>
    <property type="match status" value="3"/>
</dbReference>
<evidence type="ECO:0000256" key="12">
    <source>
        <dbReference type="RuleBase" id="RU361134"/>
    </source>
</evidence>
<keyword evidence="6" id="KW-0479">Metal-binding</keyword>
<dbReference type="InterPro" id="IPR006047">
    <property type="entry name" value="GH13_cat_dom"/>
</dbReference>
<feature type="domain" description="Carbohydrate binding module family 25" evidence="15">
    <location>
        <begin position="667"/>
        <end position="747"/>
    </location>
</feature>
<dbReference type="SMART" id="SM00642">
    <property type="entry name" value="Aamy"/>
    <property type="match status" value="1"/>
</dbReference>
<dbReference type="InterPro" id="IPR013783">
    <property type="entry name" value="Ig-like_fold"/>
</dbReference>
<proteinExistence type="inferred from homology"/>
<evidence type="ECO:0000256" key="10">
    <source>
        <dbReference type="ARBA" id="ARBA00023295"/>
    </source>
</evidence>
<evidence type="ECO:0000256" key="7">
    <source>
        <dbReference type="ARBA" id="ARBA00022801"/>
    </source>
</evidence>
<dbReference type="CDD" id="cd11315">
    <property type="entry name" value="AmyAc_bac1_AmyA"/>
    <property type="match status" value="1"/>
</dbReference>
<evidence type="ECO:0000256" key="4">
    <source>
        <dbReference type="ARBA" id="ARBA00012595"/>
    </source>
</evidence>
<keyword evidence="8" id="KW-0106">Calcium</keyword>
<dbReference type="Gene3D" id="3.20.20.80">
    <property type="entry name" value="Glycosidases"/>
    <property type="match status" value="1"/>
</dbReference>
<evidence type="ECO:0000313" key="16">
    <source>
        <dbReference type="EMBL" id="AKZ32075.1"/>
    </source>
</evidence>
<accession>A0A0K2A012</accession>
<dbReference type="InterPro" id="IPR017853">
    <property type="entry name" value="GH"/>
</dbReference>
<dbReference type="SMR" id="A0A0K2A012"/>
<dbReference type="PANTHER" id="PTHR43447">
    <property type="entry name" value="ALPHA-AMYLASE"/>
    <property type="match status" value="1"/>
</dbReference>
<dbReference type="SUPFAM" id="SSF51011">
    <property type="entry name" value="Glycosyl hydrolase domain"/>
    <property type="match status" value="1"/>
</dbReference>
<evidence type="ECO:0000256" key="2">
    <source>
        <dbReference type="ARBA" id="ARBA00001913"/>
    </source>
</evidence>
<keyword evidence="7 12" id="KW-0378">Hydrolase</keyword>
<dbReference type="EMBL" id="KT362051">
    <property type="protein sequence ID" value="AKZ32075.1"/>
    <property type="molecule type" value="Genomic_DNA"/>
</dbReference>
<dbReference type="EC" id="3.2.1.1" evidence="4 12"/>
<evidence type="ECO:0000256" key="6">
    <source>
        <dbReference type="ARBA" id="ARBA00022723"/>
    </source>
</evidence>
<dbReference type="GO" id="GO:0004556">
    <property type="term" value="F:alpha-amylase activity"/>
    <property type="evidence" value="ECO:0007669"/>
    <property type="project" value="UniProtKB-UniRule"/>
</dbReference>
<dbReference type="AlphaFoldDB" id="A0A0K2A012"/>
<dbReference type="Gene3D" id="2.60.40.10">
    <property type="entry name" value="Immunoglobulins"/>
    <property type="match status" value="3"/>
</dbReference>
<protein>
    <recommendedName>
        <fullName evidence="5 12">Alpha-amylase</fullName>
        <ecNumber evidence="4 12">3.2.1.1</ecNumber>
    </recommendedName>
</protein>
<keyword evidence="9 12" id="KW-0119">Carbohydrate metabolism</keyword>
<sequence length="749" mass="81660">MLSLSVICVLIGYGPVFNPVRSQAKVMTYSSENRELPENTKDGVMLHAFDWSFNNIKKELPSIAAAGYKAVQVSPVQGTKSNSTNSSDWWLLYQPTNQAIGNAQLGSYDDFKSLCSEAKNYGISIVVDVVMNHMANNGNDDEVASEVDPSFKDPSLYHHNGQCTDWNNRQDVTQEGIGMPDLNTQSSAVQSKAITFLNQCVDAGATGFRFDAAKHIETDLGLDANKSWSGNYWENVLGSLHNKSNLYIYGEVLQDGKVDNISAYESFMNVEASAYDGSLRGAIKSGDLTNAQGMGGLDSNKCVDMLETHDEYEHNESKDLTDWQRKAGWAIAASRAGSVPLFFDRPTGNIGSEGDALWKDSDVVAVNEFHNAMAGQNEYLRLQNNNKAMIIERGSKGAVIVNEGDSFNLNTPTNLEDGNYDNHGSATDSLTVSQGRMTGTVPANSIIVIYNKNSNPGSDRVTLSEQAAKAGDSVTITYDAGTTALKDASNVNLYWGYDGFSAATSKAMTSLGDNKWQTTITVPKEVTKNVNFSFTDGTSWDNNNGANWNIPLASNYLPHAGYKVDYDSSNLVSGNNFTIYYNGNLANSSNVSLHWGVNGWSNMQNLAMVKDSNGFWEATIAIPASSNTLNFCFTNGSSWDNNNNNNWTLNTWSSVPKVQVTPAPEACKQISVYYNGSLASSASNITLHWGCNGFTSPQDINMVKQADGRWLANITLPSGCYNVNMAFKDQSGTWDNNNSNNYNFSSTNN</sequence>
<name>A0A0K2A012_9CLOT</name>
<dbReference type="InterPro" id="IPR005085">
    <property type="entry name" value="CBM25"/>
</dbReference>
<evidence type="ECO:0000259" key="14">
    <source>
        <dbReference type="SMART" id="SM00642"/>
    </source>
</evidence>
<dbReference type="InterPro" id="IPR013780">
    <property type="entry name" value="Glyco_hydro_b"/>
</dbReference>
<feature type="domain" description="Alpha-amylase C-terminal" evidence="13">
    <location>
        <begin position="381"/>
        <end position="454"/>
    </location>
</feature>
<feature type="domain" description="Glycosyl hydrolase family 13 catalytic" evidence="14">
    <location>
        <begin position="43"/>
        <end position="393"/>
    </location>
</feature>
<evidence type="ECO:0000256" key="3">
    <source>
        <dbReference type="ARBA" id="ARBA00008061"/>
    </source>
</evidence>
<feature type="domain" description="Carbohydrate binding module family 25" evidence="15">
    <location>
        <begin position="471"/>
        <end position="553"/>
    </location>
</feature>
<comment type="catalytic activity">
    <reaction evidence="1 12">
        <text>Endohydrolysis of (1-&gt;4)-alpha-D-glucosidic linkages in polysaccharides containing three or more (1-&gt;4)-alpha-linked D-glucose units.</text>
        <dbReference type="EC" id="3.2.1.1"/>
    </reaction>
</comment>
<keyword evidence="10 12" id="KW-0326">Glycosidase</keyword>
<dbReference type="InterPro" id="IPR031319">
    <property type="entry name" value="A-amylase_C"/>
</dbReference>
<reference evidence="16" key="2">
    <citation type="submission" date="2015-08" db="EMBL/GenBank/DDBJ databases">
        <authorList>
            <person name="Babu N.S."/>
            <person name="Beckwith C.J."/>
            <person name="Beseler K.G."/>
            <person name="Brison A."/>
            <person name="Carone J.V."/>
            <person name="Caskin T.P."/>
            <person name="Diamond M."/>
            <person name="Durham M.E."/>
            <person name="Foxe J.M."/>
            <person name="Go M."/>
            <person name="Henderson B.A."/>
            <person name="Jones I.B."/>
            <person name="McGettigan J.A."/>
            <person name="Micheletti S.J."/>
            <person name="Nasrallah M.E."/>
            <person name="Ortiz D."/>
            <person name="Piller C.R."/>
            <person name="Privatt S.R."/>
            <person name="Schneider S.L."/>
            <person name="Sharp S."/>
            <person name="Smith T.C."/>
            <person name="Stanton J.D."/>
            <person name="Ullery H.E."/>
            <person name="Wilson R.J."/>
            <person name="Serrano M.G."/>
            <person name="Buck G."/>
            <person name="Lee V."/>
            <person name="Wang Y."/>
            <person name="Carvalho R."/>
            <person name="Voegtly L."/>
            <person name="Shi R."/>
            <person name="Duckworth R."/>
            <person name="Johnson A."/>
            <person name="Loviza R."/>
            <person name="Walstead R."/>
            <person name="Shah Z."/>
            <person name="Kiflezghi M."/>
            <person name="Wade K."/>
            <person name="Ball S.L."/>
            <person name="Bradley K.W."/>
            <person name="Asai D.J."/>
            <person name="Bowman C.A."/>
            <person name="Russell D.A."/>
            <person name="Pope W.H."/>
            <person name="Jacobs-Sera D."/>
            <person name="Hendrix R.W."/>
            <person name="Hatfull G.F."/>
        </authorList>
    </citation>
    <scope>NUCLEOTIDE SEQUENCE</scope>
    <source>
        <strain evidence="16">BOH3</strain>
    </source>
</reference>